<accession>A0AAE3J900</accession>
<evidence type="ECO:0000313" key="1">
    <source>
        <dbReference type="EMBL" id="MCC2210368.1"/>
    </source>
</evidence>
<sequence length="163" mass="18837">MALHIDTSNVTLMSEFKDAIEKYVQEYVSVVSYGVHENQQLKAEASESSGNSTFKETIAVSININAPNTMHWGILNVKRINETNSLSQIIFWWDNNEFKYRISYNSLLARYGYATYPNIIQYIDSNTITFKNNVLSFNIINDIYLDAGTHRMGGKFEVDYHIW</sequence>
<protein>
    <submittedName>
        <fullName evidence="1">Uncharacterized protein</fullName>
    </submittedName>
</protein>
<dbReference type="EMBL" id="JAJEQM010000006">
    <property type="protein sequence ID" value="MCC2210368.1"/>
    <property type="molecule type" value="Genomic_DNA"/>
</dbReference>
<keyword evidence="2" id="KW-1185">Reference proteome</keyword>
<dbReference type="RefSeq" id="WP_308456267.1">
    <property type="nucleotide sequence ID" value="NZ_JAJEQM010000006.1"/>
</dbReference>
<reference evidence="1 2" key="1">
    <citation type="submission" date="2021-10" db="EMBL/GenBank/DDBJ databases">
        <title>Anaerobic single-cell dispensing facilitates the cultivation of human gut bacteria.</title>
        <authorList>
            <person name="Afrizal A."/>
        </authorList>
    </citation>
    <scope>NUCLEOTIDE SEQUENCE [LARGE SCALE GENOMIC DNA]</scope>
    <source>
        <strain evidence="1 2">CLA-AA-H232</strain>
    </source>
</reference>
<organism evidence="1 2">
    <name type="scientific">Hominilimicola fabiformis</name>
    <dbReference type="NCBI Taxonomy" id="2885356"/>
    <lineage>
        <taxon>Bacteria</taxon>
        <taxon>Bacillati</taxon>
        <taxon>Bacillota</taxon>
        <taxon>Clostridia</taxon>
        <taxon>Eubacteriales</taxon>
        <taxon>Oscillospiraceae</taxon>
        <taxon>Hominilimicola</taxon>
    </lineage>
</organism>
<dbReference type="AlphaFoldDB" id="A0AAE3J900"/>
<gene>
    <name evidence="1" type="ORF">LKE05_06125</name>
</gene>
<comment type="caution">
    <text evidence="1">The sequence shown here is derived from an EMBL/GenBank/DDBJ whole genome shotgun (WGS) entry which is preliminary data.</text>
</comment>
<evidence type="ECO:0000313" key="2">
    <source>
        <dbReference type="Proteomes" id="UP001198242"/>
    </source>
</evidence>
<proteinExistence type="predicted"/>
<dbReference type="Proteomes" id="UP001198242">
    <property type="component" value="Unassembled WGS sequence"/>
</dbReference>
<name>A0AAE3J900_9FIRM</name>